<evidence type="ECO:0000256" key="2">
    <source>
        <dbReference type="SAM" id="Coils"/>
    </source>
</evidence>
<dbReference type="Gene3D" id="3.20.20.450">
    <property type="entry name" value="EAL domain"/>
    <property type="match status" value="1"/>
</dbReference>
<feature type="coiled-coil region" evidence="2">
    <location>
        <begin position="137"/>
        <end position="186"/>
    </location>
</feature>
<feature type="domain" description="GGDEF" evidence="5">
    <location>
        <begin position="221"/>
        <end position="355"/>
    </location>
</feature>
<evidence type="ECO:0008006" key="8">
    <source>
        <dbReference type="Google" id="ProtNLM"/>
    </source>
</evidence>
<dbReference type="PANTHER" id="PTHR44757">
    <property type="entry name" value="DIGUANYLATE CYCLASE DGCP"/>
    <property type="match status" value="1"/>
</dbReference>
<keyword evidence="1" id="KW-0597">Phosphoprotein</keyword>
<dbReference type="InterPro" id="IPR000160">
    <property type="entry name" value="GGDEF_dom"/>
</dbReference>
<dbReference type="SMART" id="SM00052">
    <property type="entry name" value="EAL"/>
    <property type="match status" value="1"/>
</dbReference>
<dbReference type="SUPFAM" id="SSF141868">
    <property type="entry name" value="EAL domain-like"/>
    <property type="match status" value="1"/>
</dbReference>
<feature type="domain" description="Response regulatory" evidence="3">
    <location>
        <begin position="14"/>
        <end position="135"/>
    </location>
</feature>
<gene>
    <name evidence="6" type="ORF">GCM10011572_06820</name>
</gene>
<evidence type="ECO:0000259" key="5">
    <source>
        <dbReference type="PROSITE" id="PS50887"/>
    </source>
</evidence>
<dbReference type="InterPro" id="IPR001633">
    <property type="entry name" value="EAL_dom"/>
</dbReference>
<dbReference type="SUPFAM" id="SSF52172">
    <property type="entry name" value="CheY-like"/>
    <property type="match status" value="1"/>
</dbReference>
<dbReference type="Pfam" id="PF00072">
    <property type="entry name" value="Response_reg"/>
    <property type="match status" value="1"/>
</dbReference>
<organism evidence="6 7">
    <name type="scientific">Pseudoduganella buxea</name>
    <dbReference type="NCBI Taxonomy" id="1949069"/>
    <lineage>
        <taxon>Bacteria</taxon>
        <taxon>Pseudomonadati</taxon>
        <taxon>Pseudomonadota</taxon>
        <taxon>Betaproteobacteria</taxon>
        <taxon>Burkholderiales</taxon>
        <taxon>Oxalobacteraceae</taxon>
        <taxon>Telluria group</taxon>
        <taxon>Pseudoduganella</taxon>
    </lineage>
</organism>
<evidence type="ECO:0000259" key="4">
    <source>
        <dbReference type="PROSITE" id="PS50883"/>
    </source>
</evidence>
<accession>A0ABQ1K834</accession>
<dbReference type="InterPro" id="IPR043128">
    <property type="entry name" value="Rev_trsase/Diguanyl_cyclase"/>
</dbReference>
<dbReference type="PANTHER" id="PTHR44757:SF2">
    <property type="entry name" value="BIOFILM ARCHITECTURE MAINTENANCE PROTEIN MBAA"/>
    <property type="match status" value="1"/>
</dbReference>
<dbReference type="SMART" id="SM00448">
    <property type="entry name" value="REC"/>
    <property type="match status" value="1"/>
</dbReference>
<dbReference type="Proteomes" id="UP000622638">
    <property type="component" value="Unassembled WGS sequence"/>
</dbReference>
<dbReference type="CDD" id="cd01949">
    <property type="entry name" value="GGDEF"/>
    <property type="match status" value="1"/>
</dbReference>
<keyword evidence="2" id="KW-0175">Coiled coil</keyword>
<evidence type="ECO:0000259" key="3">
    <source>
        <dbReference type="PROSITE" id="PS50110"/>
    </source>
</evidence>
<proteinExistence type="predicted"/>
<dbReference type="Pfam" id="PF00563">
    <property type="entry name" value="EAL"/>
    <property type="match status" value="1"/>
</dbReference>
<dbReference type="Gene3D" id="3.40.50.2300">
    <property type="match status" value="1"/>
</dbReference>
<dbReference type="InterPro" id="IPR001789">
    <property type="entry name" value="Sig_transdc_resp-reg_receiver"/>
</dbReference>
<sequence>MQHPLDDAPVHTPKVLLVNDDPASLLALESMLTGDAGRLGYELVKASSGAAALRHVLRHDFAVILLDIDMPDMDGFDAAAAIHSHPRSGAVPIIFVTAHYGDELHRLRAYQQGAVDYLFTPLIPQVVQAKVAVFVELSKKTIQLREQAEALQRLNQDLQVQRLRDLEQANRELELEVAERKGAELRAHELSIRDVLTGLVNRRSLIEHLEHAVASADRRHSEFALLFLDLDKFKQINDSFGHDVGDELLRQVAARLSAAVRAADVVARLGGDEFVVLIESKDSAGNAARVARKIASAHARPFAIASHRIHTSTSIGIAIYPQDGGNARALMKSADLAMYQAKAERGKSGSQGAQIRFFHAEMNAREQEREQWTTELRHALIGGQLSLLYQPVLDLADERVRAVEAQVVWRHPRLGPIDAASFVPGVQDRGLLERMDAWTIANACAQAAQWRAGSSPLATASVALNLATPALGADLPPRLLAEMRKHHLPPGSITLELDEALLAASPQGIEPLLRQLQAGGVLLALDNFGHAGSSLAACKKLGLDILKIDRRFVRNIGDNAGGTDLVAAIVHLARAIAARVCAIGVDRPDQLAVLASLGCDHYQGQLCCAPLPAPHLLDNLAGRAADASEQTAANAGVHRDAGAHLPE</sequence>
<feature type="domain" description="EAL" evidence="4">
    <location>
        <begin position="369"/>
        <end position="624"/>
    </location>
</feature>
<evidence type="ECO:0000313" key="6">
    <source>
        <dbReference type="EMBL" id="GGB87415.1"/>
    </source>
</evidence>
<comment type="caution">
    <text evidence="6">The sequence shown here is derived from an EMBL/GenBank/DDBJ whole genome shotgun (WGS) entry which is preliminary data.</text>
</comment>
<name>A0ABQ1K834_9BURK</name>
<keyword evidence="7" id="KW-1185">Reference proteome</keyword>
<dbReference type="RefSeq" id="WP_229417603.1">
    <property type="nucleotide sequence ID" value="NZ_BMKG01000002.1"/>
</dbReference>
<dbReference type="CDD" id="cd01948">
    <property type="entry name" value="EAL"/>
    <property type="match status" value="1"/>
</dbReference>
<evidence type="ECO:0000313" key="7">
    <source>
        <dbReference type="Proteomes" id="UP000622638"/>
    </source>
</evidence>
<dbReference type="PROSITE" id="PS50110">
    <property type="entry name" value="RESPONSE_REGULATORY"/>
    <property type="match status" value="1"/>
</dbReference>
<dbReference type="PROSITE" id="PS50887">
    <property type="entry name" value="GGDEF"/>
    <property type="match status" value="1"/>
</dbReference>
<dbReference type="InterPro" id="IPR035919">
    <property type="entry name" value="EAL_sf"/>
</dbReference>
<dbReference type="Pfam" id="PF00990">
    <property type="entry name" value="GGDEF"/>
    <property type="match status" value="1"/>
</dbReference>
<dbReference type="NCBIfam" id="TIGR00254">
    <property type="entry name" value="GGDEF"/>
    <property type="match status" value="1"/>
</dbReference>
<dbReference type="Gene3D" id="3.30.70.270">
    <property type="match status" value="1"/>
</dbReference>
<evidence type="ECO:0000256" key="1">
    <source>
        <dbReference type="PROSITE-ProRule" id="PRU00169"/>
    </source>
</evidence>
<dbReference type="EMBL" id="BMKG01000002">
    <property type="protein sequence ID" value="GGB87415.1"/>
    <property type="molecule type" value="Genomic_DNA"/>
</dbReference>
<reference evidence="7" key="1">
    <citation type="journal article" date="2019" name="Int. J. Syst. Evol. Microbiol.">
        <title>The Global Catalogue of Microorganisms (GCM) 10K type strain sequencing project: providing services to taxonomists for standard genome sequencing and annotation.</title>
        <authorList>
            <consortium name="The Broad Institute Genomics Platform"/>
            <consortium name="The Broad Institute Genome Sequencing Center for Infectious Disease"/>
            <person name="Wu L."/>
            <person name="Ma J."/>
        </authorList>
    </citation>
    <scope>NUCLEOTIDE SEQUENCE [LARGE SCALE GENOMIC DNA]</scope>
    <source>
        <strain evidence="7">CGMCC 1.15931</strain>
    </source>
</reference>
<dbReference type="InterPro" id="IPR011006">
    <property type="entry name" value="CheY-like_superfamily"/>
</dbReference>
<dbReference type="InterPro" id="IPR052155">
    <property type="entry name" value="Biofilm_reg_signaling"/>
</dbReference>
<protein>
    <recommendedName>
        <fullName evidence="8">EAL domain-containing protein</fullName>
    </recommendedName>
</protein>
<feature type="modified residue" description="4-aspartylphosphate" evidence="1">
    <location>
        <position position="67"/>
    </location>
</feature>
<dbReference type="PROSITE" id="PS50883">
    <property type="entry name" value="EAL"/>
    <property type="match status" value="1"/>
</dbReference>
<dbReference type="InterPro" id="IPR029787">
    <property type="entry name" value="Nucleotide_cyclase"/>
</dbReference>
<dbReference type="SUPFAM" id="SSF55073">
    <property type="entry name" value="Nucleotide cyclase"/>
    <property type="match status" value="1"/>
</dbReference>
<dbReference type="SMART" id="SM00267">
    <property type="entry name" value="GGDEF"/>
    <property type="match status" value="1"/>
</dbReference>